<dbReference type="Proteomes" id="UP000230233">
    <property type="component" value="Chromosome X"/>
</dbReference>
<reference evidence="3" key="1">
    <citation type="submission" date="2017-10" db="EMBL/GenBank/DDBJ databases">
        <title>Rapid genome shrinkage in a self-fertile nematode reveals novel sperm competition proteins.</title>
        <authorList>
            <person name="Yin D."/>
            <person name="Schwarz E.M."/>
            <person name="Thomas C.G."/>
            <person name="Felde R.L."/>
            <person name="Korf I.F."/>
            <person name="Cutter A.D."/>
            <person name="Schartner C.M."/>
            <person name="Ralston E.J."/>
            <person name="Meyer B.J."/>
            <person name="Haag E.S."/>
        </authorList>
    </citation>
    <scope>NUCLEOTIDE SEQUENCE [LARGE SCALE GENOMIC DNA]</scope>
    <source>
        <strain evidence="3">JU1422</strain>
    </source>
</reference>
<keyword evidence="1" id="KW-0732">Signal</keyword>
<protein>
    <submittedName>
        <fullName evidence="2">Uncharacterized protein</fullName>
    </submittedName>
</protein>
<feature type="signal peptide" evidence="1">
    <location>
        <begin position="1"/>
        <end position="19"/>
    </location>
</feature>
<sequence length="402" mass="45607">MLLLPKSLLFLCIVSYSSSSIIPRQGEKLVDSVVEALTAVKLDDAHILTALNELGPKAAKLFKTLVPLGSLALQTFATKPRSDEYKILKGLKNQTQPVWDDNDSIIVVSAGALGLHELLKQYKEKVTDQIRKLNEYSNKYLDPEANREASFIKQFHDSCESGESEPIKDILLKEPLNPFPNEYENYQDAARHLFDELKVKDSIDSAIGENSNNVYETLIVQAGENNYESFFEGTGSNCFFNKQYKGFETVICRIPCNIRSWKEKYQVEGRMYDQTFAAEKLNTTIQSEMSNLYNADDLQIAVGSLKEKLEKTFYQSEISRLNATSDLQMIADSLKTKIGKDILNEFSGWAIIRESNHTKCPDVKLWPSPYNSVALESITALSYTNKGSFTENCEEFRFFFFL</sequence>
<evidence type="ECO:0000256" key="1">
    <source>
        <dbReference type="SAM" id="SignalP"/>
    </source>
</evidence>
<evidence type="ECO:0000313" key="2">
    <source>
        <dbReference type="EMBL" id="PIC20546.1"/>
    </source>
</evidence>
<dbReference type="AlphaFoldDB" id="A0A2G5T0A2"/>
<evidence type="ECO:0000313" key="3">
    <source>
        <dbReference type="Proteomes" id="UP000230233"/>
    </source>
</evidence>
<keyword evidence="3" id="KW-1185">Reference proteome</keyword>
<gene>
    <name evidence="2" type="primary">Cnig_chr_X.g25708</name>
    <name evidence="2" type="ORF">B9Z55_025708</name>
</gene>
<accession>A0A2G5T0A2</accession>
<comment type="caution">
    <text evidence="2">The sequence shown here is derived from an EMBL/GenBank/DDBJ whole genome shotgun (WGS) entry which is preliminary data.</text>
</comment>
<name>A0A2G5T0A2_9PELO</name>
<proteinExistence type="predicted"/>
<feature type="chain" id="PRO_5013955944" evidence="1">
    <location>
        <begin position="20"/>
        <end position="402"/>
    </location>
</feature>
<dbReference type="OrthoDB" id="5875034at2759"/>
<organism evidence="2 3">
    <name type="scientific">Caenorhabditis nigoni</name>
    <dbReference type="NCBI Taxonomy" id="1611254"/>
    <lineage>
        <taxon>Eukaryota</taxon>
        <taxon>Metazoa</taxon>
        <taxon>Ecdysozoa</taxon>
        <taxon>Nematoda</taxon>
        <taxon>Chromadorea</taxon>
        <taxon>Rhabditida</taxon>
        <taxon>Rhabditina</taxon>
        <taxon>Rhabditomorpha</taxon>
        <taxon>Rhabditoidea</taxon>
        <taxon>Rhabditidae</taxon>
        <taxon>Peloderinae</taxon>
        <taxon>Caenorhabditis</taxon>
    </lineage>
</organism>
<dbReference type="EMBL" id="PDUG01000006">
    <property type="protein sequence ID" value="PIC20546.1"/>
    <property type="molecule type" value="Genomic_DNA"/>
</dbReference>